<feature type="binding site" evidence="3">
    <location>
        <begin position="105"/>
        <end position="118"/>
    </location>
    <ligand>
        <name>acetyl-CoA</name>
        <dbReference type="ChEBI" id="CHEBI:57288"/>
    </ligand>
</feature>
<dbReference type="EC" id="2.3.1.108" evidence="3"/>
<evidence type="ECO:0000259" key="4">
    <source>
        <dbReference type="PROSITE" id="PS51730"/>
    </source>
</evidence>
<name>A0A915K944_ROMCU</name>
<reference evidence="6" key="1">
    <citation type="submission" date="2022-11" db="UniProtKB">
        <authorList>
            <consortium name="WormBaseParasite"/>
        </authorList>
    </citation>
    <scope>IDENTIFICATION</scope>
</reference>
<dbReference type="GO" id="GO:0005874">
    <property type="term" value="C:microtubule"/>
    <property type="evidence" value="ECO:0007669"/>
    <property type="project" value="InterPro"/>
</dbReference>
<organism evidence="5 6">
    <name type="scientific">Romanomermis culicivorax</name>
    <name type="common">Nematode worm</name>
    <dbReference type="NCBI Taxonomy" id="13658"/>
    <lineage>
        <taxon>Eukaryota</taxon>
        <taxon>Metazoa</taxon>
        <taxon>Ecdysozoa</taxon>
        <taxon>Nematoda</taxon>
        <taxon>Enoplea</taxon>
        <taxon>Dorylaimia</taxon>
        <taxon>Mermithida</taxon>
        <taxon>Mermithoidea</taxon>
        <taxon>Mermithidae</taxon>
        <taxon>Romanomermis</taxon>
    </lineage>
</organism>
<dbReference type="GO" id="GO:0048666">
    <property type="term" value="P:neuron development"/>
    <property type="evidence" value="ECO:0007669"/>
    <property type="project" value="UniProtKB-UniRule"/>
</dbReference>
<evidence type="ECO:0000256" key="3">
    <source>
        <dbReference type="HAMAP-Rule" id="MF_03130"/>
    </source>
</evidence>
<feature type="site" description="Crucial for catalytic activity" evidence="3">
    <location>
        <position position="38"/>
    </location>
</feature>
<dbReference type="InterPro" id="IPR038746">
    <property type="entry name" value="Atat"/>
</dbReference>
<dbReference type="GO" id="GO:0019799">
    <property type="term" value="F:tubulin N-acetyltransferase activity"/>
    <property type="evidence" value="ECO:0007669"/>
    <property type="project" value="UniProtKB-UniRule"/>
</dbReference>
<feature type="domain" description="N-acetyltransferase" evidence="4">
    <location>
        <begin position="1"/>
        <end position="171"/>
    </location>
</feature>
<evidence type="ECO:0000313" key="6">
    <source>
        <dbReference type="WBParaSite" id="nRc.2.0.1.t35222-RA"/>
    </source>
</evidence>
<dbReference type="GO" id="GO:0070507">
    <property type="term" value="P:regulation of microtubule cytoskeleton organization"/>
    <property type="evidence" value="ECO:0007669"/>
    <property type="project" value="UniProtKB-UniRule"/>
</dbReference>
<comment type="similarity">
    <text evidence="3">Belongs to the acetyltransferase ATAT1 family.</text>
</comment>
<dbReference type="PANTHER" id="PTHR12327:SF0">
    <property type="entry name" value="ALPHA-TUBULIN N-ACETYLTRANSFERASE 1"/>
    <property type="match status" value="1"/>
</dbReference>
<keyword evidence="2 3" id="KW-0012">Acyltransferase</keyword>
<dbReference type="Gene3D" id="3.40.630.30">
    <property type="match status" value="1"/>
</dbReference>
<dbReference type="Pfam" id="PF05301">
    <property type="entry name" value="Acetyltransf_16"/>
    <property type="match status" value="1"/>
</dbReference>
<proteinExistence type="inferred from homology"/>
<evidence type="ECO:0000256" key="2">
    <source>
        <dbReference type="ARBA" id="ARBA00023315"/>
    </source>
</evidence>
<comment type="function">
    <text evidence="3">Specifically acetylates 'Lys-40' in alpha-tubulin on the lumenal side of microtubules. Promotes microtubule destabilization and accelerates microtubule dynamics; this activity may be independent of acetylation activity. Acetylates alpha-tubulin with a slow enzymatic rate, due to a catalytic site that is not optimized for acetyl transfer. Enters the microtubule through each end and diffuses quickly throughout the lumen of microtubules. Acetylates only long/old microtubules because of its slow acetylation rate since it does not have time to act on dynamically unstable microtubules before the enzyme is released.</text>
</comment>
<evidence type="ECO:0000313" key="5">
    <source>
        <dbReference type="Proteomes" id="UP000887565"/>
    </source>
</evidence>
<dbReference type="Proteomes" id="UP000887565">
    <property type="component" value="Unplaced"/>
</dbReference>
<dbReference type="PANTHER" id="PTHR12327">
    <property type="entry name" value="ALPHA-TUBULIN N-ACETYLTRANSFERASE 1"/>
    <property type="match status" value="1"/>
</dbReference>
<accession>A0A915K944</accession>
<comment type="caution">
    <text evidence="3">Lacks conserved residue(s) required for the propagation of feature annotation.</text>
</comment>
<dbReference type="PROSITE" id="PS51730">
    <property type="entry name" value="GNAT_ATAT"/>
    <property type="match status" value="1"/>
</dbReference>
<comment type="catalytic activity">
    <reaction evidence="3">
        <text>L-lysyl-[alpha-tubulin] + acetyl-CoA = N(6)-acetyl-L-lysyl-[alpha-tubulin] + CoA + H(+)</text>
        <dbReference type="Rhea" id="RHEA:15277"/>
        <dbReference type="Rhea" id="RHEA-COMP:11278"/>
        <dbReference type="Rhea" id="RHEA-COMP:11279"/>
        <dbReference type="ChEBI" id="CHEBI:15378"/>
        <dbReference type="ChEBI" id="CHEBI:29969"/>
        <dbReference type="ChEBI" id="CHEBI:57287"/>
        <dbReference type="ChEBI" id="CHEBI:57288"/>
        <dbReference type="ChEBI" id="CHEBI:61930"/>
        <dbReference type="EC" id="2.3.1.108"/>
    </reaction>
</comment>
<dbReference type="HAMAP" id="MF_03130">
    <property type="entry name" value="mec17"/>
    <property type="match status" value="1"/>
</dbReference>
<keyword evidence="1 3" id="KW-0808">Transferase</keyword>
<keyword evidence="5" id="KW-1185">Reference proteome</keyword>
<dbReference type="AlphaFoldDB" id="A0A915K944"/>
<dbReference type="InterPro" id="IPR007965">
    <property type="entry name" value="GNAT_ATAT"/>
</dbReference>
<dbReference type="CDD" id="cd04301">
    <property type="entry name" value="NAT_SF"/>
    <property type="match status" value="1"/>
</dbReference>
<protein>
    <recommendedName>
        <fullName evidence="3">Alpha-tubulin N-acetyltransferase</fullName>
        <shortName evidence="3">Alpha-TAT</shortName>
        <shortName evidence="3">TAT</shortName>
        <ecNumber evidence="3">2.3.1.108</ecNumber>
    </recommendedName>
    <alternativeName>
        <fullName evidence="3">Acetyltransferase mec-17 homolog</fullName>
    </alternativeName>
</protein>
<evidence type="ECO:0000256" key="1">
    <source>
        <dbReference type="ARBA" id="ARBA00022679"/>
    </source>
</evidence>
<dbReference type="WBParaSite" id="nRc.2.0.1.t35222-RA">
    <property type="protein sequence ID" value="nRc.2.0.1.t35222-RA"/>
    <property type="gene ID" value="nRc.2.0.1.g35222"/>
</dbReference>
<sequence length="252" mass="28530">MQIGAAENWSGVLNNTSNIQPKFALLVDQLGKLSAEAQNLKHVLTSSKKLCDSPGNQVIYILWTQGNSASNSILLGYLKCAPRCLYFYDDQNRCKMYEPLCLLDFYVHANFQRRGYGKIMFDAMLQGENVKPEMIAIDKPSDILLRFLSKYYQLKDPLWQSNNFVVFHGFFNGSKAQTGLATFSDVESPSKVNTEYENSYKDTIIALMPPANVEMQSKTLPAHGDIKQQIDNSYNNVSKGRLIKSLGHHKLW</sequence>